<dbReference type="Gene3D" id="4.10.80.10">
    <property type="entry name" value="Picornavirus coat protein VP4"/>
    <property type="match status" value="1"/>
</dbReference>
<dbReference type="EC" id="2.7.7.48" evidence="68"/>
<dbReference type="GO" id="GO:0042025">
    <property type="term" value="C:host cell nucleus"/>
    <property type="evidence" value="ECO:0007669"/>
    <property type="project" value="UniProtKB-SubCell"/>
</dbReference>
<dbReference type="GO" id="GO:0039522">
    <property type="term" value="P:symbiont-mediated suppression of host mRNA export from nucleus"/>
    <property type="evidence" value="ECO:0007669"/>
    <property type="project" value="UniProtKB-KW"/>
</dbReference>
<keyword evidence="14 68" id="KW-1036">Host cytoplasmic vesicle</keyword>
<evidence type="ECO:0000256" key="13">
    <source>
        <dbReference type="ARBA" id="ARBA00022484"/>
    </source>
</evidence>
<evidence type="ECO:0000256" key="22">
    <source>
        <dbReference type="ARBA" id="ARBA00022632"/>
    </source>
</evidence>
<keyword evidence="56 68" id="KW-0899">Viral immunoevasion</keyword>
<evidence type="ECO:0000256" key="50">
    <source>
        <dbReference type="ARBA" id="ARBA00023090"/>
    </source>
</evidence>
<keyword evidence="21 68" id="KW-1162">Viral penetration into host cytoplasm</keyword>
<dbReference type="FunFam" id="2.60.120.20:FF:000001">
    <property type="entry name" value="Genome polyprotein"/>
    <property type="match status" value="1"/>
</dbReference>
<evidence type="ECO:0000256" key="15">
    <source>
        <dbReference type="ARBA" id="ARBA00022520"/>
    </source>
</evidence>
<keyword evidence="24 68" id="KW-0808">Transferase</keyword>
<evidence type="ECO:0000259" key="71">
    <source>
        <dbReference type="PROSITE" id="PS51874"/>
    </source>
</evidence>
<proteinExistence type="inferred from homology"/>
<dbReference type="InterPro" id="IPR003593">
    <property type="entry name" value="AAA+_ATPase"/>
</dbReference>
<evidence type="ECO:0000256" key="42">
    <source>
        <dbReference type="ARBA" id="ARBA00022870"/>
    </source>
</evidence>
<keyword evidence="36" id="KW-0788">Thiol protease</keyword>
<evidence type="ECO:0000256" key="3">
    <source>
        <dbReference type="ARBA" id="ARBA00004295"/>
    </source>
</evidence>
<feature type="domain" description="Peptidase C3" evidence="71">
    <location>
        <begin position="1550"/>
        <end position="1728"/>
    </location>
</feature>
<evidence type="ECO:0000256" key="48">
    <source>
        <dbReference type="ARBA" id="ARBA00023050"/>
    </source>
</evidence>
<evidence type="ECO:0000256" key="39">
    <source>
        <dbReference type="ARBA" id="ARBA00022840"/>
    </source>
</evidence>
<evidence type="ECO:0000256" key="57">
    <source>
        <dbReference type="ARBA" id="ARBA00023288"/>
    </source>
</evidence>
<comment type="catalytic activity">
    <reaction evidence="60 68">
        <text>Selective cleavage of Tyr-|-Gly bond in the picornavirus polyprotein.</text>
        <dbReference type="EC" id="3.4.22.29"/>
    </reaction>
</comment>
<comment type="function">
    <text evidence="68">Protein 2B: Plays an essential role in the virus replication cycle by acting as a viroporin. Creates a pore in the host reticulum endoplasmic and as a consequence releases Ca2+ in the cytoplasm of infected cell. In turn, high levels of cytoplasmic calcium may trigger membrane trafficking and transport of viral ER-associated proteins to viroplasms, sites of viral genome replication.</text>
</comment>
<comment type="catalytic activity">
    <reaction evidence="68">
        <text>RNA(n) + a ribonucleoside 5'-triphosphate = RNA(n+1) + diphosphate</text>
        <dbReference type="Rhea" id="RHEA:21248"/>
        <dbReference type="Rhea" id="RHEA-COMP:14527"/>
        <dbReference type="Rhea" id="RHEA-COMP:17342"/>
        <dbReference type="ChEBI" id="CHEBI:33019"/>
        <dbReference type="ChEBI" id="CHEBI:61557"/>
        <dbReference type="ChEBI" id="CHEBI:140395"/>
        <dbReference type="EC" id="2.7.7.48"/>
    </reaction>
</comment>
<comment type="subunit">
    <text evidence="7">Interacts with Viral protein genome-linked and with protein 3CD.</text>
</comment>
<dbReference type="GO" id="GO:0017111">
    <property type="term" value="F:ribonucleoside triphosphate phosphatase activity"/>
    <property type="evidence" value="ECO:0007669"/>
    <property type="project" value="UniProtKB-EC"/>
</dbReference>
<dbReference type="GO" id="GO:0006351">
    <property type="term" value="P:DNA-templated transcription"/>
    <property type="evidence" value="ECO:0007669"/>
    <property type="project" value="InterPro"/>
</dbReference>
<dbReference type="InterPro" id="IPR000199">
    <property type="entry name" value="Peptidase_C3A/C3B_picornavir"/>
</dbReference>
<comment type="function">
    <text evidence="68">Protein 3CD: Involved in the viral replication complex and viral polypeptide maturation. It exhibits protease activity with a specificity and catalytic efficiency that is different from protease 3C. Protein 3CD lacks polymerase activity. Protein 3CD binds to the 5'UTR of the viral genome.</text>
</comment>
<comment type="function">
    <text evidence="68">Protease 3C: Major viral protease that mediates proteolytic processing of the polyprotein. Cleaves host EIF5B, contributing to host translation shutoff. Cleaves also host PABPC1, contributing to host translation shutoff.</text>
</comment>
<comment type="function">
    <text evidence="68">Protein 2C: Induces and associates with structural rearrangements of intracellular membranes. Displays RNA-binding, nucleotide binding and NTPase activities. May play a role in virion morphogenesis and viral RNA encapsidation by interacting with the capsid protein VP3.</text>
</comment>
<dbReference type="CDD" id="cd23213">
    <property type="entry name" value="Enterovirus_RdRp"/>
    <property type="match status" value="1"/>
</dbReference>
<comment type="function">
    <text evidence="68">Capsid protein VP1: Forms an icosahedral capsid of pseudo T=3 symmetry with capsid proteins VP2 and VP3. The capsid is 300 Angstroms in diameter, composed of 60 copies of each capsid protein and enclosing the viral positive strand RNA genome. Capsid protein VP1 mainly forms the vertices of the capsid. Capsid protein VP1 interacts with host cell receptor to provide virion attachment to target host cells. This attachment induces virion internalization. Tyrosine kinases are probably involved in the entry process. After binding to its receptor, the capsid undergoes conformational changes. Capsid protein VP1 N-terminus (that contains an amphipathic alpha-helix) and capsid protein VP4 are externalized. Together, they shape a pore in the host membrane through which viral genome is translocated to host cell cytoplasm. After genome has been released, the channel shrinks.</text>
</comment>
<keyword evidence="55 68" id="KW-1172">Pore-mediated penetration of viral genome into host cell</keyword>
<dbReference type="GO" id="GO:0039540">
    <property type="term" value="P:symbiont-mediated suppression of host cytoplasmic pattern recognition receptor signaling pathway via inhibition of RIG-I activity"/>
    <property type="evidence" value="ECO:0007669"/>
    <property type="project" value="UniProtKB-KW"/>
</dbReference>
<comment type="function">
    <text evidence="68">RNA-directed RNA polymerase: Replicates the viral genomic RNA on the surface of intracellular membranes. May form linear arrays of subunits that propagate along a strong head-to-tail interaction called interface-I. Covalently attaches UMP to a tyrosine of VPg, which is used to prime RNA synthesis. The positive stranded RNA genome is first replicated at virus induced membranous vesicles, creating a dsRNA genomic replication form. This dsRNA is then used as template to synthesize positive stranded RNA genomes. ss(+)RNA genomes are either translated, replicated or encapsidated.</text>
</comment>
<dbReference type="GO" id="GO:0039618">
    <property type="term" value="C:T=pseudo3 icosahedral viral capsid"/>
    <property type="evidence" value="ECO:0007669"/>
    <property type="project" value="UniProtKB-KW"/>
</dbReference>
<evidence type="ECO:0000256" key="14">
    <source>
        <dbReference type="ARBA" id="ARBA00022488"/>
    </source>
</evidence>
<dbReference type="SUPFAM" id="SSF56672">
    <property type="entry name" value="DNA/RNA polymerases"/>
    <property type="match status" value="1"/>
</dbReference>
<dbReference type="GO" id="GO:0044162">
    <property type="term" value="C:host cell cytoplasmic vesicle membrane"/>
    <property type="evidence" value="ECO:0007669"/>
    <property type="project" value="UniProtKB-SubCell"/>
</dbReference>
<evidence type="ECO:0000256" key="12">
    <source>
        <dbReference type="ARBA" id="ARBA00022482"/>
    </source>
</evidence>
<keyword evidence="30 68" id="KW-0677">Repeat</keyword>
<dbReference type="EC" id="3.4.22.29" evidence="68"/>
<dbReference type="InterPro" id="IPR001205">
    <property type="entry name" value="RNA-dir_pol_C"/>
</dbReference>
<evidence type="ECO:0000256" key="30">
    <source>
        <dbReference type="ARBA" id="ARBA00022737"/>
    </source>
</evidence>
<dbReference type="InterPro" id="IPR027417">
    <property type="entry name" value="P-loop_NTPase"/>
</dbReference>
<dbReference type="GO" id="GO:0003724">
    <property type="term" value="F:RNA helicase activity"/>
    <property type="evidence" value="ECO:0007669"/>
    <property type="project" value="InterPro"/>
</dbReference>
<comment type="function">
    <text evidence="68">Capsid protein VP3: Forms an icosahedral capsid of pseudo T=3 symmetry with capsid proteins VP2 and VP3. The capsid is 300 Angstroms in diameter, composed of 60 copies of each capsid protein and enclosing the viral positive strand RNA genome.</text>
</comment>
<keyword evidence="33 68" id="KW-0378">Hydrolase</keyword>
<keyword evidence="47 68" id="KW-1182">Viral ion channel</keyword>
<keyword evidence="19" id="KW-1048">Host nucleus</keyword>
<comment type="subunit">
    <text evidence="67">homodimer.</text>
</comment>
<evidence type="ECO:0000256" key="46">
    <source>
        <dbReference type="ARBA" id="ARBA00022995"/>
    </source>
</evidence>
<keyword evidence="17 68" id="KW-1192">Host mRNA suppression by virus</keyword>
<dbReference type="SMART" id="SM00382">
    <property type="entry name" value="AAA"/>
    <property type="match status" value="1"/>
</dbReference>
<evidence type="ECO:0000259" key="69">
    <source>
        <dbReference type="PROSITE" id="PS50507"/>
    </source>
</evidence>
<evidence type="ECO:0000256" key="21">
    <source>
        <dbReference type="ARBA" id="ARBA00022595"/>
    </source>
</evidence>
<keyword evidence="59 68" id="KW-0407">Ion channel</keyword>
<dbReference type="InterPro" id="IPR029053">
    <property type="entry name" value="Viral_coat"/>
</dbReference>
<dbReference type="InterPro" id="IPR000605">
    <property type="entry name" value="Helicase_SF3_ssDNA/RNA_vir"/>
</dbReference>
<dbReference type="EMBL" id="KU574635">
    <property type="protein sequence ID" value="ANQ31698.1"/>
    <property type="molecule type" value="Genomic_RNA"/>
</dbReference>
<evidence type="ECO:0000256" key="16">
    <source>
        <dbReference type="ARBA" id="ARBA00022553"/>
    </source>
</evidence>
<dbReference type="FunFam" id="2.60.120.20:FF:000002">
    <property type="entry name" value="Genome polyprotein"/>
    <property type="match status" value="1"/>
</dbReference>
<evidence type="ECO:0000256" key="60">
    <source>
        <dbReference type="ARBA" id="ARBA00024513"/>
    </source>
</evidence>
<dbReference type="SUPFAM" id="SSF88633">
    <property type="entry name" value="Positive stranded ssRNA viruses"/>
    <property type="match status" value="2"/>
</dbReference>
<evidence type="ECO:0000256" key="40">
    <source>
        <dbReference type="ARBA" id="ARBA00022842"/>
    </source>
</evidence>
<dbReference type="InterPro" id="IPR000081">
    <property type="entry name" value="Peptidase_C3"/>
</dbReference>
<evidence type="ECO:0000256" key="63">
    <source>
        <dbReference type="ARBA" id="ARBA00046779"/>
    </source>
</evidence>
<comment type="subunit">
    <text evidence="62">Homodimer. Interacts with host GBF1. Interacts (via GOLD domain) with host ACBD3 (via GOLD domain); this interaction allows the formation of a viral protein 3A/ACBD3 heterotetramer with a 2:2 stoichiometry, which will stimulate the recruitment of host PI4KB in order to synthesize PI4P at the viral RNA replication sites.</text>
</comment>
<evidence type="ECO:0000256" key="41">
    <source>
        <dbReference type="ARBA" id="ARBA00022844"/>
    </source>
</evidence>
<keyword evidence="31 68" id="KW-0547">Nucleotide-binding</keyword>
<comment type="function">
    <text evidence="65">Plays an essential role in the virus replication cycle by acting as a viroporin. Creates a pore in the host endoplasmic reticulum and as a consequence releases Ca2+ in the cytoplasm of infected cell. In turn, high levels of cytoplasmic calcium may trigger membrane trafficking and transport of viral ER-associated proteins to viroplasms, sites of viral genome replication.</text>
</comment>
<evidence type="ECO:0000256" key="29">
    <source>
        <dbReference type="ARBA" id="ARBA00022723"/>
    </source>
</evidence>
<dbReference type="FunFam" id="4.10.880.10:FF:000002">
    <property type="entry name" value="Genome polyprotein"/>
    <property type="match status" value="1"/>
</dbReference>
<dbReference type="Pfam" id="PF00680">
    <property type="entry name" value="RdRP_1"/>
    <property type="match status" value="1"/>
</dbReference>
<dbReference type="InterPro" id="IPR003138">
    <property type="entry name" value="Pico_P1A"/>
</dbReference>
<dbReference type="Pfam" id="PF00548">
    <property type="entry name" value="Peptidase_C3"/>
    <property type="match status" value="1"/>
</dbReference>
<dbReference type="Gene3D" id="2.40.10.10">
    <property type="entry name" value="Trypsin-like serine proteases"/>
    <property type="match status" value="4"/>
</dbReference>
<evidence type="ECO:0000256" key="56">
    <source>
        <dbReference type="ARBA" id="ARBA00023280"/>
    </source>
</evidence>
<dbReference type="InterPro" id="IPR001676">
    <property type="entry name" value="Picornavirus_capsid"/>
</dbReference>
<dbReference type="FunFam" id="1.20.960.20:FF:000001">
    <property type="entry name" value="Genome polyprotein"/>
    <property type="match status" value="1"/>
</dbReference>
<evidence type="ECO:0000256" key="36">
    <source>
        <dbReference type="ARBA" id="ARBA00022807"/>
    </source>
</evidence>
<dbReference type="FunFam" id="4.10.880.10:FF:000001">
    <property type="entry name" value="Genome polyprotein"/>
    <property type="match status" value="1"/>
</dbReference>
<dbReference type="Pfam" id="PF00910">
    <property type="entry name" value="RNA_helicase"/>
    <property type="match status" value="1"/>
</dbReference>
<dbReference type="FunFam" id="2.40.10.10:FF:000018">
    <property type="entry name" value="Genome polyprotein"/>
    <property type="match status" value="1"/>
</dbReference>
<evidence type="ECO:0000256" key="8">
    <source>
        <dbReference type="ARBA" id="ARBA00011474"/>
    </source>
</evidence>
<protein>
    <recommendedName>
        <fullName evidence="68">Genome polyprotein</fullName>
    </recommendedName>
    <component>
        <recommendedName>
            <fullName evidence="68">P3</fullName>
        </recommendedName>
    </component>
    <component>
        <recommendedName>
            <fullName evidence="68">Protein 3AB</fullName>
        </recommendedName>
    </component>
    <component>
        <recommendedName>
            <fullName evidence="68">P2</fullName>
        </recommendedName>
    </component>
    <component>
        <recommendedName>
            <fullName evidence="68">P1</fullName>
        </recommendedName>
    </component>
    <component>
        <recommendedName>
            <fullName evidence="68">Capsid protein VP0</fullName>
        </recommendedName>
        <alternativeName>
            <fullName evidence="68">VP4-VP2</fullName>
        </alternativeName>
    </component>
    <component>
        <recommendedName>
            <fullName evidence="68">Capsid protein VP4</fullName>
        </recommendedName>
        <alternativeName>
            <fullName evidence="68">P1A</fullName>
        </alternativeName>
        <alternativeName>
            <fullName evidence="68">Virion protein 4</fullName>
        </alternativeName>
    </component>
    <component>
        <recommendedName>
            <fullName evidence="68">Capsid protein VP2</fullName>
        </recommendedName>
        <alternativeName>
            <fullName evidence="68">P1B</fullName>
        </alternativeName>
        <alternativeName>
            <fullName evidence="68">Virion protein 2</fullName>
        </alternativeName>
    </component>
    <component>
        <recommendedName>
            <fullName evidence="68">Capsid protein VP3</fullName>
        </recommendedName>
        <alternativeName>
            <fullName evidence="68">P1C</fullName>
        </alternativeName>
        <alternativeName>
            <fullName evidence="68">Virion protein 3</fullName>
        </alternativeName>
    </component>
    <component>
        <recommendedName>
            <fullName evidence="68">Capsid protein VP1</fullName>
        </recommendedName>
        <alternativeName>
            <fullName evidence="68">P1D</fullName>
        </alternativeName>
        <alternativeName>
            <fullName evidence="68">Virion protein 1</fullName>
        </alternativeName>
    </component>
    <component>
        <recommendedName>
            <fullName evidence="68">Protease 2A</fullName>
            <shortName evidence="68">P2A</shortName>
            <ecNumber evidence="68">3.4.22.29</ecNumber>
        </recommendedName>
        <alternativeName>
            <fullName evidence="68">Picornain 2A</fullName>
        </alternativeName>
        <alternativeName>
            <fullName evidence="68">Protein 2A</fullName>
        </alternativeName>
    </component>
    <component>
        <recommendedName>
            <fullName evidence="68">Protein 2B</fullName>
            <shortName evidence="68">P2B</shortName>
        </recommendedName>
    </component>
    <component>
        <recommendedName>
            <fullName evidence="68">Protein 2C</fullName>
            <shortName evidence="68">P2C</shortName>
            <ecNumber evidence="68">3.6.1.15</ecNumber>
        </recommendedName>
    </component>
    <component>
        <recommendedName>
            <fullName evidence="68">Protein 3A</fullName>
            <shortName evidence="68">P3A</shortName>
        </recommendedName>
    </component>
    <component>
        <recommendedName>
            <fullName evidence="68">Viral protein genome-linked</fullName>
            <shortName evidence="68">VPg</shortName>
        </recommendedName>
        <alternativeName>
            <fullName evidence="68">Protein 3B</fullName>
            <shortName evidence="68">P3B</shortName>
        </alternativeName>
    </component>
    <component>
        <recommendedName>
            <fullName evidence="68">Protein 3CD</fullName>
            <ecNumber evidence="68">3.4.22.28</ecNumber>
        </recommendedName>
    </component>
    <component>
        <recommendedName>
            <fullName evidence="68">Protease 3C</fullName>
            <shortName evidence="68">P3C</shortName>
        </recommendedName>
    </component>
    <component>
        <recommendedName>
            <fullName evidence="68">RNA-directed RNA polymerase</fullName>
            <shortName evidence="68">RdRp</shortName>
            <ecNumber evidence="68">2.7.7.48</ecNumber>
        </recommendedName>
        <alternativeName>
            <fullName evidence="68">3D polymerase</fullName>
            <shortName evidence="68">3Dpol</shortName>
        </alternativeName>
        <alternativeName>
            <fullName evidence="68">Protein 3D</fullName>
            <shortName evidence="68">3D</shortName>
        </alternativeName>
    </component>
</protein>
<evidence type="ECO:0000256" key="1">
    <source>
        <dbReference type="ARBA" id="ARBA00001946"/>
    </source>
</evidence>
<keyword evidence="20 68" id="KW-0945">Host-virus interaction</keyword>
<comment type="function">
    <text evidence="68">Capsid protein VP0: Component of immature procapsids, which is cleaved into capsid proteins VP4 and VP2 after maturation. Allows the capsid to remain inactive before the maturation step.</text>
</comment>
<dbReference type="PROSITE" id="PS50507">
    <property type="entry name" value="RDRP_SSRNA_POS"/>
    <property type="match status" value="1"/>
</dbReference>
<dbReference type="GO" id="GO:0003723">
    <property type="term" value="F:RNA binding"/>
    <property type="evidence" value="ECO:0007669"/>
    <property type="project" value="UniProtKB-KW"/>
</dbReference>
<evidence type="ECO:0000256" key="61">
    <source>
        <dbReference type="ARBA" id="ARBA00045482"/>
    </source>
</evidence>
<keyword evidence="16" id="KW-0597">Phosphoprotein</keyword>
<comment type="function">
    <text evidence="61">Localizes the viral replication complex to the surface of membranous vesicles. It inhibits host cell endoplasmic reticulum-to-Golgi apparatus transport and causes the disassembly of the Golgi complex, possibly through GBF1 interaction. This would result in depletion of MHC, trail receptors and IFN receptors at the host cell surface. Plays an essential role in viral RNA replication by recruiting ACBD3 and PI4KB at the viral replication sites, thereby allowing the formation of the rearranged membranous structures where viral replication takes place.</text>
</comment>
<feature type="domain" description="RdRp catalytic" evidence="69">
    <location>
        <begin position="1959"/>
        <end position="2075"/>
    </location>
</feature>
<evidence type="ECO:0000256" key="49">
    <source>
        <dbReference type="ARBA" id="ARBA00023065"/>
    </source>
</evidence>
<keyword evidence="26" id="KW-0235">DNA replication</keyword>
<dbReference type="FunFam" id="2.40.10.10:FF:000022">
    <property type="entry name" value="Genome polyprotein"/>
    <property type="match status" value="1"/>
</dbReference>
<comment type="subunit">
    <text evidence="10">Interacts with protein 3AB and with RNA-directed RNA polymerase.</text>
</comment>
<dbReference type="SUPFAM" id="SSF89043">
    <property type="entry name" value="Soluble domain of poliovirus core protein 3a"/>
    <property type="match status" value="1"/>
</dbReference>
<keyword evidence="28 68" id="KW-0519">Myristate</keyword>
<keyword evidence="48 68" id="KW-1072">Activation of host autophagy by virus</keyword>
<evidence type="ECO:0000256" key="54">
    <source>
        <dbReference type="ARBA" id="ARBA00023247"/>
    </source>
</evidence>
<keyword evidence="40" id="KW-0460">Magnesium</keyword>
<dbReference type="GO" id="GO:0003968">
    <property type="term" value="F:RNA-directed RNA polymerase activity"/>
    <property type="evidence" value="ECO:0007669"/>
    <property type="project" value="UniProtKB-KW"/>
</dbReference>
<evidence type="ECO:0000256" key="9">
    <source>
        <dbReference type="ARBA" id="ARBA00011647"/>
    </source>
</evidence>
<evidence type="ECO:0000256" key="4">
    <source>
        <dbReference type="ARBA" id="ARBA00004328"/>
    </source>
</evidence>
<evidence type="ECO:0000256" key="35">
    <source>
        <dbReference type="ARBA" id="ARBA00022806"/>
    </source>
</evidence>
<keyword evidence="13 68" id="KW-0696">RNA-directed RNA polymerase</keyword>
<dbReference type="InterPro" id="IPR044067">
    <property type="entry name" value="PCV_3C_PRO"/>
</dbReference>
<dbReference type="Gene3D" id="1.20.960.20">
    <property type="match status" value="1"/>
</dbReference>
<evidence type="ECO:0000256" key="28">
    <source>
        <dbReference type="ARBA" id="ARBA00022707"/>
    </source>
</evidence>
<keyword evidence="44 68" id="KW-1164">Virus endocytosis by host</keyword>
<dbReference type="GO" id="GO:0004197">
    <property type="term" value="F:cysteine-type endopeptidase activity"/>
    <property type="evidence" value="ECO:0007669"/>
    <property type="project" value="UniProtKB-EC"/>
</dbReference>
<dbReference type="GO" id="GO:0006508">
    <property type="term" value="P:proteolysis"/>
    <property type="evidence" value="ECO:0007669"/>
    <property type="project" value="UniProtKB-KW"/>
</dbReference>
<keyword evidence="35 68" id="KW-0347">Helicase</keyword>
<dbReference type="CDD" id="cd00205">
    <property type="entry name" value="rhv_like"/>
    <property type="match status" value="3"/>
</dbReference>
<dbReference type="Pfam" id="PF00947">
    <property type="entry name" value="Pico_P2A"/>
    <property type="match status" value="1"/>
</dbReference>
<reference evidence="72" key="1">
    <citation type="journal article" date="2016" name="Am. J. Trop. Med. Hyg.">
        <title>Metagenomics Study of Viral Pathogens in Undiagnosed Respiratory Specimens and Identification of Human Enteroviruses at a Thailand Hospital.</title>
        <authorList>
            <person name="Zhou Y."/>
            <person name="Fernandez S."/>
            <person name="Yoon I.K."/>
            <person name="Simasathien S."/>
            <person name="Watanaveeradej V."/>
            <person name="Yang Y."/>
            <person name="Marte-Salcedo O.A."/>
            <person name="Shuck-Lee D.J."/>
            <person name="Thomas S.J."/>
            <person name="Hang J."/>
            <person name="Jarman R.G."/>
        </authorList>
    </citation>
    <scope>NUCLEOTIDE SEQUENCE</scope>
    <source>
        <strain evidence="72">EV-B E-3/PMKA0362/THA/2010</strain>
    </source>
</reference>
<keyword evidence="53 68" id="KW-1035">Host cytoplasm</keyword>
<dbReference type="InterPro" id="IPR043502">
    <property type="entry name" value="DNA/RNA_pol_sf"/>
</dbReference>
<evidence type="ECO:0000256" key="52">
    <source>
        <dbReference type="ARBA" id="ARBA00023197"/>
    </source>
</evidence>
<keyword evidence="23 68" id="KW-0645">Protease</keyword>
<dbReference type="Gene3D" id="2.60.120.20">
    <property type="match status" value="3"/>
</dbReference>
<evidence type="ECO:0000256" key="45">
    <source>
        <dbReference type="ARBA" id="ARBA00022953"/>
    </source>
</evidence>
<evidence type="ECO:0000256" key="64">
    <source>
        <dbReference type="ARBA" id="ARBA00047631"/>
    </source>
</evidence>
<dbReference type="EC" id="3.4.22.28" evidence="68"/>
<comment type="similarity">
    <text evidence="5 68">Belongs to the picornaviruses polyprotein family.</text>
</comment>
<evidence type="ECO:0000259" key="70">
    <source>
        <dbReference type="PROSITE" id="PS51218"/>
    </source>
</evidence>
<evidence type="ECO:0000256" key="34">
    <source>
        <dbReference type="ARBA" id="ARBA00022804"/>
    </source>
</evidence>
<dbReference type="GO" id="GO:0005198">
    <property type="term" value="F:structural molecule activity"/>
    <property type="evidence" value="ECO:0007669"/>
    <property type="project" value="InterPro"/>
</dbReference>
<dbReference type="InterPro" id="IPR014838">
    <property type="entry name" value="P3A"/>
</dbReference>
<dbReference type="GO" id="GO:0044694">
    <property type="term" value="P:symbiont genome entry into host cell via pore formation in plasma membrane"/>
    <property type="evidence" value="ECO:0007669"/>
    <property type="project" value="UniProtKB-KW"/>
</dbReference>
<keyword evidence="27 68" id="KW-1143">T=pseudo3 icosahedral capsid protein</keyword>
<dbReference type="GO" id="GO:0034220">
    <property type="term" value="P:monoatomic ion transmembrane transport"/>
    <property type="evidence" value="ECO:0007669"/>
    <property type="project" value="UniProtKB-KW"/>
</dbReference>
<dbReference type="Gene3D" id="3.30.70.270">
    <property type="match status" value="1"/>
</dbReference>
<keyword evidence="46 68" id="KW-1190">Host gene expression shutoff by virus</keyword>
<accession>A0A1B1ESL3</accession>
<sequence length="2194" mass="245359">MGAQVSTQKTGAHETSLTASGNSTIHYTNINYYKDAASNSANRQDFTQDPSRFTEPMKDVMIKSLPALNSPTVEECGYSDRVRSITLGNSTITTQECANVVVGYGTWPSYLQDNEATAEDQPTQPDVATCRFYTLDSIQWQKESDGWWWKFPEALKNMGLFGQNMEYHYLGRSGYTIHVQCNASKFHQGCLLVVCVPEAEMGCSDVEREVVAASLSSEDTAKSFSRTGSNGQHTVQTVVYNAGMGVGVGNLTIFPHQWINLRTNNSATIVMPYINSVPMDNMFRHYNFTLMIIPFAKLEYTEQASNYVPITVTVAPMCAEYNGLRLASHQGLPTMLTPGSNQFLTSDDFQSPSAMPQFDVTPEMKIPGEVHNLMEIAEVDSVVPVNNTKENVNSMEAYRIPVTGGDQLHTQVFGFQMQPGLNSVFKRTLLGEILNYYAHWSGSVKLTFVFCGSAMATGKFLLAYSPPGASPPQNRKQAMLGTHVIWDVGLQSSCVLCIPWISQTHYRLVQQDEYTSAGYVTCWYQTGLIVPPGAPPSCTILCFASACNDFSVRMLRDTPFIEQTQLLQGDVEEAIDRAVARVADTMPTGPRNTESVPALTAVETGHTSQVVPGDTMQTRHVKNYHSRTESSIENFLCRAACVYITTYKSAGTSPTERYASWRINTRQMVQLRRKFELFTYLRFDMEITFVITSSQDPGTQLAQDMPVLTHQIMYIPPGGPVPNSATDFAWQSSTNPSIFWTEGCAPARMSVPFISIGNAYSNFYDGWSHFTQEGVYGFNSLNNMGHIYVRHVNEQNLGVSTSTLRVYFKPKHVRAWVPRPPRLSPYVKSSNVNFKPTAVTTERKDINDVGTLRPMGYTNHGAFGQQSGAIYVGNYRVVNRHLATHADWRNCVWEDYNRDLLVSTTTAHGCDTIARCRCNAGVYFCASRNRHYPVTFEGPGLVEVQESEYYPKRYQSHVLLAAGFSEPGDCGGILRCGHGVIGIVTMGGEGVVGFADVRDLLWLEDDAMEQGVRDYVEQLGNAFGSGFTNQICEQVNLLKESLTGQDSILEKSLKALVRIISALVIVVRNHDDLITVTATLALIGCTTSPWRWLKQKVSQYYGIPMAERQNNSWLKKFTEMTNACKGMEWIAVKIQKFIEWLKVKILPEVKEKHEFLNRLKQLPLLENQVATIEQSAPSQSDQEQLFSNVQYFAHYCRKYAPLYAAEAKRVFSLEKKMSNYIQFKSKCRIEPVCLLLHGSPGAGKSVATNLIGRSLAEKLNSSVYSLPPDPDHFDGYKQQAVVIMDDLCQNPDGKDVSLFCQMVSSVDFVPPMAALEEKGILFTSPFVLASTNAGSINAPTVSDSRALARRFHFDMNIEVISMYSQNGKINMPMSVKTCDDECCPVNFKKCCPLVCGKAIQFIDRRTQVRYSLDMLVTEMFREYNHRHSVGATLEALFQGPPVYREIKISVAPDTPPPPAIADLLKSVDSEAVREYCKEKGWLMPEINSTLQIEKHVSRAFICLQALTTFVSVAGIIYIIYKLFAGFQGAYTGMPNQKPKVPTLRQAKVQGPAFEFAVAMMKRNASTVKTEYGEFTMLGIYDRWAVLPRHAKPGPTILMNDQEVGVVDAKELVDKDGANLELTLLRLDRNEKFRDIRGFLAREETEVNEAVLAINTSKFPNMYIPVGQVTDYGFLNLGGTPTKRMLMYNFPTRAGQCGGVLMSTGKVLGIHVGGNGHQGFSAALLRHYFNDEQGEIEFIENSKEAGFPVINTPSKTKIEPSVFHHVFEGNKEPAVLRNGDPRLKVNFEEAIFSKYIGNVNTHVDEYMMEAVDHYAGQLATLDISTEPMKLEDAVYGTEGLEALDLTTSAGYPYVALGIKKRDILSKKTKDLTKLKECMDKYGLNLPMVTYVKDELRSAEKVAKGKSRLIEASSLNDSVAMRQTFGNLYKTFHLNPGIVTGSAVGCDPDLFWSKIPVMLDGHLIAFDYSGYDASLSPVWFACLKLLLEKLGYSHKETNYIDYLCNSHHLYRDKHYFVRGGMPSGCSGTSIFNSMINNIIIRTLMLKVYKGIDLDQFRMIAYGDDVIASYPHPIDAALLAEAGKGYGLIMTPADKGGCFNEVTWTNVTFLKRYFRADEQYPFLVHPVMPMKDIHESIRWTKDPKNTQDHVRSLCLLAWHNGEQEYEEFVSKIRSVPVGRCLTLPAFSTLRRKWLDSF</sequence>
<feature type="domain" description="SF3 helicase" evidence="70">
    <location>
        <begin position="1214"/>
        <end position="1370"/>
    </location>
</feature>
<keyword evidence="41 68" id="KW-0946">Virion</keyword>
<dbReference type="InterPro" id="IPR036988">
    <property type="entry name" value="Pico_P1A_sf"/>
</dbReference>
<dbReference type="SUPFAM" id="SSF50494">
    <property type="entry name" value="Trypsin-like serine proteases"/>
    <property type="match status" value="2"/>
</dbReference>
<dbReference type="EC" id="3.6.1.15" evidence="68"/>
<dbReference type="InterPro" id="IPR002527">
    <property type="entry name" value="Pico_P2B"/>
</dbReference>
<organism evidence="72">
    <name type="scientific">Echovirus E3</name>
    <dbReference type="NCBI Taxonomy" id="47516"/>
    <lineage>
        <taxon>Viruses</taxon>
        <taxon>Riboviria</taxon>
        <taxon>Orthornavirae</taxon>
        <taxon>Pisuviricota</taxon>
        <taxon>Pisoniviricetes</taxon>
        <taxon>Picornavirales</taxon>
        <taxon>Picornaviridae</taxon>
        <taxon>Ensavirinae</taxon>
        <taxon>Enterovirus</taxon>
        <taxon>Enterovirus betacoxsackie</taxon>
        <taxon>Enterovirus B</taxon>
    </lineage>
</organism>
<keyword evidence="38" id="KW-0862">Zinc</keyword>
<comment type="function">
    <text evidence="68">Capsid protein VP4: Lies on the inner surface of the capsid shell. After binding to the host receptor, the capsid undergoes conformational changes. Capsid protein VP4 is released, Capsid protein VP1 N-terminus is externalized, and together, they shape a pore in the host membrane through which the viral genome is translocated into the host cell cytoplasm.</text>
</comment>
<dbReference type="Pfam" id="PF02226">
    <property type="entry name" value="Pico_P1A"/>
    <property type="match status" value="1"/>
</dbReference>
<dbReference type="FunFam" id="3.30.70.270:FF:000008">
    <property type="entry name" value="Genome polyprotein"/>
    <property type="match status" value="1"/>
</dbReference>
<comment type="subunit">
    <text evidence="8">Interacts with capsid protein VP1 and capsid protein VP3 to form heterotrimeric protomers.</text>
</comment>
<evidence type="ECO:0000256" key="26">
    <source>
        <dbReference type="ARBA" id="ARBA00022705"/>
    </source>
</evidence>
<evidence type="ECO:0000256" key="58">
    <source>
        <dbReference type="ARBA" id="ARBA00023296"/>
    </source>
</evidence>
<keyword evidence="25 68" id="KW-0548">Nucleotidyltransferase</keyword>
<evidence type="ECO:0000256" key="47">
    <source>
        <dbReference type="ARBA" id="ARBA00023039"/>
    </source>
</evidence>
<dbReference type="PROSITE" id="PS51874">
    <property type="entry name" value="PCV_3C_PRO"/>
    <property type="match status" value="1"/>
</dbReference>
<comment type="function">
    <text evidence="68">Protein 3AB: Localizes the viral replication complex to the surface of membranous vesicles. Together with protein 3CD binds the Cis-Active RNA Element (CRE) which is involved in RNA synthesis initiation. Acts as a cofactor to stimulate the activity of 3D polymerase, maybe through a nucleid acid chaperone activity.</text>
</comment>
<evidence type="ECO:0000256" key="25">
    <source>
        <dbReference type="ARBA" id="ARBA00022695"/>
    </source>
</evidence>
<evidence type="ECO:0000256" key="55">
    <source>
        <dbReference type="ARBA" id="ARBA00023255"/>
    </source>
</evidence>
<evidence type="ECO:0000256" key="10">
    <source>
        <dbReference type="ARBA" id="ARBA00011876"/>
    </source>
</evidence>
<dbReference type="Gene3D" id="4.10.880.10">
    <property type="entry name" value="Poliovirus 3D polymerase Domain 1 (Nucleotidyltransferase)"/>
    <property type="match status" value="2"/>
</dbReference>
<comment type="subcellular location">
    <subcellularLocation>
        <location evidence="3">Host cytoplasmic vesicle membrane</location>
        <topology evidence="3">Peripheral membrane protein</topology>
        <orientation evidence="3">Cytoplasmic side</orientation>
    </subcellularLocation>
    <subcellularLocation>
        <location evidence="2">Host nucleus</location>
    </subcellularLocation>
    <subcellularLocation>
        <location evidence="4">Virion</location>
    </subcellularLocation>
</comment>
<evidence type="ECO:0000256" key="67">
    <source>
        <dbReference type="ARBA" id="ARBA00066100"/>
    </source>
</evidence>
<keyword evidence="29" id="KW-0479">Metal-binding</keyword>
<evidence type="ECO:0000256" key="53">
    <source>
        <dbReference type="ARBA" id="ARBA00023200"/>
    </source>
</evidence>
<dbReference type="GO" id="GO:0039520">
    <property type="term" value="P:symbiont-mediated activation of host autophagy"/>
    <property type="evidence" value="ECO:0007669"/>
    <property type="project" value="UniProtKB-KW"/>
</dbReference>
<keyword evidence="49 68" id="KW-0406">Ion transport</keyword>
<dbReference type="InterPro" id="IPR036203">
    <property type="entry name" value="P3A_soluble_dom"/>
</dbReference>
<dbReference type="InterPro" id="IPR009003">
    <property type="entry name" value="Peptidase_S1_PA"/>
</dbReference>
<comment type="subunit">
    <text evidence="9">Interacts with protein 3CD.</text>
</comment>
<dbReference type="InterPro" id="IPR014759">
    <property type="entry name" value="Helicase_SF3_ssRNA_vir"/>
</dbReference>
<keyword evidence="18 68" id="KW-0167">Capsid protein</keyword>
<evidence type="ECO:0000256" key="44">
    <source>
        <dbReference type="ARBA" id="ARBA00022890"/>
    </source>
</evidence>
<comment type="catalytic activity">
    <reaction evidence="64 68">
        <text>a ribonucleoside 5'-triphosphate + H2O = a ribonucleoside 5'-diphosphate + phosphate + H(+)</text>
        <dbReference type="Rhea" id="RHEA:23680"/>
        <dbReference type="ChEBI" id="CHEBI:15377"/>
        <dbReference type="ChEBI" id="CHEBI:15378"/>
        <dbReference type="ChEBI" id="CHEBI:43474"/>
        <dbReference type="ChEBI" id="CHEBI:57930"/>
        <dbReference type="ChEBI" id="CHEBI:61557"/>
        <dbReference type="EC" id="3.6.1.15"/>
    </reaction>
</comment>
<evidence type="ECO:0000256" key="31">
    <source>
        <dbReference type="ARBA" id="ARBA00022741"/>
    </source>
</evidence>
<evidence type="ECO:0000256" key="24">
    <source>
        <dbReference type="ARBA" id="ARBA00022679"/>
    </source>
</evidence>
<keyword evidence="11 68" id="KW-0813">Transport</keyword>
<evidence type="ECO:0000256" key="59">
    <source>
        <dbReference type="ARBA" id="ARBA00023303"/>
    </source>
</evidence>
<evidence type="ECO:0000256" key="68">
    <source>
        <dbReference type="RuleBase" id="RU364118"/>
    </source>
</evidence>
<dbReference type="GO" id="GO:0005524">
    <property type="term" value="F:ATP binding"/>
    <property type="evidence" value="ECO:0007669"/>
    <property type="project" value="UniProtKB-KW"/>
</dbReference>
<dbReference type="GO" id="GO:0019062">
    <property type="term" value="P:virion attachment to host cell"/>
    <property type="evidence" value="ECO:0007669"/>
    <property type="project" value="UniProtKB-KW"/>
</dbReference>
<keyword evidence="57 68" id="KW-0449">Lipoprotein</keyword>
<comment type="subunit">
    <text evidence="63">Homohexamer; forms a hexameric ring structure with 6-fold symmetry characteristic of AAA+ ATPases. Interacts (via N-terminus) with host RTN3 (via reticulon domain); this interaction is important for viral replication. Interacts with capsid protein VP3; this interaction may be important for virion morphogenesis.</text>
</comment>
<comment type="function">
    <text evidence="66">Acts as a primer for viral RNA replication and remains covalently bound to viral genomic RNA. VPg is uridylylated prior to priming replication into VPg-pUpU. The oriI viral genomic sequence may act as a template for this. The VPg-pUpU is then used as primer on the genomic RNA poly(A) by the RNA-dependent RNA polymerase to replicate the viral genome. During genome replication, the VPg-RNA linkage is removed by the host TDP2, thereby accelerating replication. During the late stage of the replication cycle, host TDP2 is excluded from sites of viral RNA synthesis and encapsidation, allowing for the generation of progeny virions.</text>
</comment>
<comment type="function">
    <text evidence="68">Protein 3A: Localizes the viral replication complex to the surface of membranous vesicles. It inhibits host cell endoplasmic reticulum-to-Golgi apparatus transport and causes the disassembly of the Golgi complex, possibly through GBF1 interaction. This would result in depletion of MHC, trail receptors and IFN receptors at the host cell surface.</text>
</comment>
<keyword evidence="22 68" id="KW-1090">Inhibition of host innate immune response by virus</keyword>
<keyword evidence="37 68" id="KW-1193">Eukaryotic host translation shutoff by virus</keyword>
<keyword evidence="39 68" id="KW-0067">ATP-binding</keyword>
<evidence type="ECO:0000256" key="20">
    <source>
        <dbReference type="ARBA" id="ARBA00022581"/>
    </source>
</evidence>
<comment type="catalytic activity">
    <reaction evidence="68">
        <text>Selective cleavage of Gln-|-Gly bond in the poliovirus polyprotein. In other picornavirus reactions Glu may be substituted for Gln, and Ser or Thr for Gly.</text>
        <dbReference type="EC" id="3.4.22.28"/>
    </reaction>
</comment>
<evidence type="ECO:0000256" key="33">
    <source>
        <dbReference type="ARBA" id="ARBA00022801"/>
    </source>
</evidence>
<dbReference type="GO" id="GO:0008270">
    <property type="term" value="F:zinc ion binding"/>
    <property type="evidence" value="ECO:0007669"/>
    <property type="project" value="UniProtKB-KW"/>
</dbReference>
<keyword evidence="58 68" id="KW-1160">Virus entry into host cell</keyword>
<dbReference type="SUPFAM" id="SSF52540">
    <property type="entry name" value="P-loop containing nucleoside triphosphate hydrolases"/>
    <property type="match status" value="1"/>
</dbReference>
<keyword evidence="50" id="KW-1088">Inhibition of host RIG-I by virus</keyword>
<dbReference type="InterPro" id="IPR043128">
    <property type="entry name" value="Rev_trsase/Diguanyl_cyclase"/>
</dbReference>
<evidence type="ECO:0000256" key="37">
    <source>
        <dbReference type="ARBA" id="ARBA00022809"/>
    </source>
</evidence>
<evidence type="ECO:0000256" key="5">
    <source>
        <dbReference type="ARBA" id="ARBA00008303"/>
    </source>
</evidence>
<dbReference type="Pfam" id="PF08727">
    <property type="entry name" value="P3A"/>
    <property type="match status" value="1"/>
</dbReference>
<dbReference type="FunFam" id="2.60.120.20:FF:000004">
    <property type="entry name" value="Genome polyprotein"/>
    <property type="match status" value="1"/>
</dbReference>
<keyword evidence="43 68" id="KW-0694">RNA-binding</keyword>
<evidence type="ECO:0000256" key="66">
    <source>
        <dbReference type="ARBA" id="ARBA00054285"/>
    </source>
</evidence>
<keyword evidence="45 68" id="KW-0693">Viral RNA replication</keyword>
<dbReference type="InterPro" id="IPR007094">
    <property type="entry name" value="RNA-dir_pol_PSvirus"/>
</dbReference>
<comment type="cofactor">
    <cofactor evidence="1">
        <name>Mg(2+)</name>
        <dbReference type="ChEBI" id="CHEBI:18420"/>
    </cofactor>
</comment>
<evidence type="ECO:0000256" key="38">
    <source>
        <dbReference type="ARBA" id="ARBA00022833"/>
    </source>
</evidence>
<dbReference type="FunFam" id="2.40.10.10:FF:000020">
    <property type="entry name" value="Genome polyprotein"/>
    <property type="match status" value="1"/>
</dbReference>
<evidence type="ECO:0000256" key="19">
    <source>
        <dbReference type="ARBA" id="ARBA00022562"/>
    </source>
</evidence>
<keyword evidence="42 68" id="KW-1043">Host membrane</keyword>
<evidence type="ECO:0000256" key="27">
    <source>
        <dbReference type="ARBA" id="ARBA00022706"/>
    </source>
</evidence>
<evidence type="ECO:0000256" key="6">
    <source>
        <dbReference type="ARBA" id="ARBA00011124"/>
    </source>
</evidence>
<dbReference type="GO" id="GO:0015267">
    <property type="term" value="F:channel activity"/>
    <property type="evidence" value="ECO:0007669"/>
    <property type="project" value="UniProtKB-KW"/>
</dbReference>
<evidence type="ECO:0000256" key="62">
    <source>
        <dbReference type="ARBA" id="ARBA00046425"/>
    </source>
</evidence>
<evidence type="ECO:0000256" key="7">
    <source>
        <dbReference type="ARBA" id="ARBA00011236"/>
    </source>
</evidence>
<comment type="function">
    <text evidence="68">Capsid protein VP2: Forms an icosahedral capsid of pseudo T=3 symmetry with capsid proteins VP2 and VP3. The capsid is 300 Angstroms in diameter, composed of 60 copies of each capsid protein and enclosing the viral positive strand RNA genome.</text>
</comment>
<comment type="subunit">
    <text evidence="68">Capsid protein VP1: Interacts with capsid protein VP0, and capsid protein VP3 to form heterotrimeric protomers. Five protomers subsequently associate to form pentamers which serve as building blocks for the capsid. Interacts with capsid protein VP2, capsid protein VP3 and capsid protein VP4 following cleavage of capsid protein VP0.</text>
</comment>
<keyword evidence="15 68" id="KW-0191">Covalent protein-RNA linkage</keyword>
<comment type="function">
    <text evidence="68">Protease 2A: Cysteine protease that cleaves viral polyprotein and specific host proteins.</text>
</comment>
<name>A0A1B1ESL3_9ENTO</name>
<dbReference type="InterPro" id="IPR043504">
    <property type="entry name" value="Peptidase_S1_PA_chymotrypsin"/>
</dbReference>
<evidence type="ECO:0000256" key="18">
    <source>
        <dbReference type="ARBA" id="ARBA00022561"/>
    </source>
</evidence>
<dbReference type="GO" id="GO:0039694">
    <property type="term" value="P:viral RNA genome replication"/>
    <property type="evidence" value="ECO:0007669"/>
    <property type="project" value="InterPro"/>
</dbReference>
<keyword evidence="12 68" id="KW-1113">Inhibition of host RLR pathway by virus</keyword>
<evidence type="ECO:0000256" key="32">
    <source>
        <dbReference type="ARBA" id="ARBA00022771"/>
    </source>
</evidence>
<dbReference type="Gene3D" id="6.10.20.20">
    <property type="entry name" value="Poliovirus 3A protein-like"/>
    <property type="match status" value="1"/>
</dbReference>
<dbReference type="PROSITE" id="PS51218">
    <property type="entry name" value="SF3_HELICASE_2"/>
    <property type="match status" value="1"/>
</dbReference>
<evidence type="ECO:0000256" key="43">
    <source>
        <dbReference type="ARBA" id="ARBA00022884"/>
    </source>
</evidence>
<dbReference type="GO" id="GO:0075509">
    <property type="term" value="P:endocytosis involved in viral entry into host cell"/>
    <property type="evidence" value="ECO:0007669"/>
    <property type="project" value="UniProtKB-KW"/>
</dbReference>
<keyword evidence="51 68" id="KW-0472">Membrane</keyword>
<evidence type="ECO:0000256" key="2">
    <source>
        <dbReference type="ARBA" id="ARBA00004147"/>
    </source>
</evidence>
<dbReference type="InterPro" id="IPR033703">
    <property type="entry name" value="Rhv-like"/>
</dbReference>
<keyword evidence="52 68" id="KW-1099">Inhibition of host mRNA nuclear export by virus</keyword>
<keyword evidence="54 68" id="KW-1262">Eukaryotic host gene expression shutoff by virus</keyword>
<evidence type="ECO:0000313" key="72">
    <source>
        <dbReference type="EMBL" id="ANQ31698.1"/>
    </source>
</evidence>
<dbReference type="Pfam" id="PF01552">
    <property type="entry name" value="Pico_P2B"/>
    <property type="match status" value="1"/>
</dbReference>
<dbReference type="Pfam" id="PF00073">
    <property type="entry name" value="Rhv"/>
    <property type="match status" value="3"/>
</dbReference>
<evidence type="ECO:0000256" key="65">
    <source>
        <dbReference type="ARBA" id="ARBA00049974"/>
    </source>
</evidence>
<evidence type="ECO:0000256" key="11">
    <source>
        <dbReference type="ARBA" id="ARBA00022448"/>
    </source>
</evidence>
<keyword evidence="34 68" id="KW-1161">Viral attachment to host cell</keyword>
<dbReference type="FunFam" id="4.10.80.10:FF:000001">
    <property type="entry name" value="Genome polyprotein"/>
    <property type="match status" value="1"/>
</dbReference>
<evidence type="ECO:0000256" key="17">
    <source>
        <dbReference type="ARBA" id="ARBA00022557"/>
    </source>
</evidence>
<evidence type="ECO:0000256" key="51">
    <source>
        <dbReference type="ARBA" id="ARBA00023136"/>
    </source>
</evidence>
<evidence type="ECO:0000256" key="23">
    <source>
        <dbReference type="ARBA" id="ARBA00022670"/>
    </source>
</evidence>
<comment type="subunit">
    <text evidence="6">Interacts with RNA-directed RNA polymerase.</text>
</comment>
<keyword evidence="32" id="KW-0863">Zinc-finger</keyword>
<comment type="function">
    <text evidence="68">Viral protein genome-linked: acts as a primer for viral RNA replication and remains covalently bound to viral genomic RNA. VPg is uridylylated prior to priming replication into VPg-pUpU. The oriI viral genomic sequence may act as a template for this. The VPg-pUpU is then used as primer on the genomic RNA poly(A) by the RNA-dependent RNA polymerase to replicate the viral genome.</text>
</comment>
<dbReference type="GO" id="GO:0006260">
    <property type="term" value="P:DNA replication"/>
    <property type="evidence" value="ECO:0007669"/>
    <property type="project" value="UniProtKB-KW"/>
</dbReference>